<dbReference type="PANTHER" id="PTHR31988:SF19">
    <property type="entry name" value="9-O-ACETYL-N-ACETYLNEURAMINIC ACID DEACETYLASE-RELATED"/>
    <property type="match status" value="1"/>
</dbReference>
<name>A0A9X1T946_9BACT</name>
<feature type="domain" description="Sialate O-acetylesterase" evidence="2">
    <location>
        <begin position="126"/>
        <end position="317"/>
    </location>
</feature>
<dbReference type="InterPro" id="IPR026444">
    <property type="entry name" value="Secre_tail"/>
</dbReference>
<proteinExistence type="predicted"/>
<evidence type="ECO:0000259" key="3">
    <source>
        <dbReference type="Pfam" id="PF18962"/>
    </source>
</evidence>
<organism evidence="4 5">
    <name type="scientific">Dyadobacter fanqingshengii</name>
    <dbReference type="NCBI Taxonomy" id="2906443"/>
    <lineage>
        <taxon>Bacteria</taxon>
        <taxon>Pseudomonadati</taxon>
        <taxon>Bacteroidota</taxon>
        <taxon>Cytophagia</taxon>
        <taxon>Cytophagales</taxon>
        <taxon>Spirosomataceae</taxon>
        <taxon>Dyadobacter</taxon>
    </lineage>
</organism>
<dbReference type="Proteomes" id="UP001139700">
    <property type="component" value="Unassembled WGS sequence"/>
</dbReference>
<evidence type="ECO:0000256" key="1">
    <source>
        <dbReference type="ARBA" id="ARBA00022801"/>
    </source>
</evidence>
<dbReference type="Pfam" id="PF18962">
    <property type="entry name" value="Por_Secre_tail"/>
    <property type="match status" value="1"/>
</dbReference>
<dbReference type="RefSeq" id="WP_234613349.1">
    <property type="nucleotide sequence ID" value="NZ_CP098806.1"/>
</dbReference>
<accession>A0A9X1T946</accession>
<dbReference type="GO" id="GO:0016788">
    <property type="term" value="F:hydrolase activity, acting on ester bonds"/>
    <property type="evidence" value="ECO:0007669"/>
    <property type="project" value="UniProtKB-ARBA"/>
</dbReference>
<protein>
    <submittedName>
        <fullName evidence="4">T9SS type A sorting domain-containing protein</fullName>
    </submittedName>
</protein>
<evidence type="ECO:0000313" key="4">
    <source>
        <dbReference type="EMBL" id="MCF0040850.1"/>
    </source>
</evidence>
<dbReference type="InterPro" id="IPR005181">
    <property type="entry name" value="SASA"/>
</dbReference>
<reference evidence="4" key="1">
    <citation type="submission" date="2021-12" db="EMBL/GenBank/DDBJ databases">
        <title>Novel species in genus Dyadobacter.</title>
        <authorList>
            <person name="Ma C."/>
        </authorList>
    </citation>
    <scope>NUCLEOTIDE SEQUENCE</scope>
    <source>
        <strain evidence="4">CY399</strain>
    </source>
</reference>
<dbReference type="PANTHER" id="PTHR31988">
    <property type="entry name" value="ESTERASE, PUTATIVE (DUF303)-RELATED"/>
    <property type="match status" value="1"/>
</dbReference>
<dbReference type="SUPFAM" id="SSF52266">
    <property type="entry name" value="SGNH hydrolase"/>
    <property type="match status" value="1"/>
</dbReference>
<keyword evidence="5" id="KW-1185">Reference proteome</keyword>
<evidence type="ECO:0000313" key="5">
    <source>
        <dbReference type="Proteomes" id="UP001139700"/>
    </source>
</evidence>
<keyword evidence="1" id="KW-0378">Hydrolase</keyword>
<dbReference type="Gene3D" id="3.40.50.1110">
    <property type="entry name" value="SGNH hydrolase"/>
    <property type="match status" value="1"/>
</dbReference>
<dbReference type="NCBIfam" id="TIGR04183">
    <property type="entry name" value="Por_Secre_tail"/>
    <property type="match status" value="1"/>
</dbReference>
<dbReference type="AlphaFoldDB" id="A0A9X1T946"/>
<gene>
    <name evidence="4" type="ORF">LXM24_12195</name>
</gene>
<feature type="domain" description="Secretion system C-terminal sorting" evidence="3">
    <location>
        <begin position="635"/>
        <end position="708"/>
    </location>
</feature>
<dbReference type="InterPro" id="IPR052940">
    <property type="entry name" value="Carb_Esterase_6"/>
</dbReference>
<dbReference type="Pfam" id="PF03629">
    <property type="entry name" value="SASA"/>
    <property type="match status" value="1"/>
</dbReference>
<evidence type="ECO:0000259" key="2">
    <source>
        <dbReference type="Pfam" id="PF03629"/>
    </source>
</evidence>
<comment type="caution">
    <text evidence="4">The sequence shown here is derived from an EMBL/GenBank/DDBJ whole genome shotgun (WGS) entry which is preliminary data.</text>
</comment>
<dbReference type="InterPro" id="IPR036514">
    <property type="entry name" value="SGNH_hydro_sf"/>
</dbReference>
<dbReference type="EMBL" id="JAJTTA010000002">
    <property type="protein sequence ID" value="MCF0040850.1"/>
    <property type="molecule type" value="Genomic_DNA"/>
</dbReference>
<sequence length="710" mass="76975">MHRFFLSVLAKATVLVCFVSPELFSQIKITSPVYQAVYQRDIQGQREISVSGTFSVPLDKIEVRAIPVAEGQGREMPWRDLQVKPQGGTFLGTVPLLGGWYSLEVRGVVDGSIVGSDVLTRVGVGEVFIIAGQSNAQGLKSKSGAPGASDDRVLYIDNYENDELGQYPDLLTDPVPPSFSKITSNLKTMSPRGQTPWCWGILGDQLVDKLKVPVVFINVAWEGTAIKNWAESAAGVKTTSLYGHVYAKEMPYANLRVAARNYANQYGVRAVLWMQGETDAVFKTSSASYSRDLQFLMNRLGADTGKRITWVIARTSRASSRQGIPSSVNADIITAQNAVLNTDFNPTFPGPETDPLVPNRIDGTHFEGSEDLTILANAWNASLDAYFFSTVTPANPVQLPPVSASCVVENNAVTVSLPVGFQSYEWSNGEGGNTIQISTAGIYRATLRDAYGNSVLSPIVVLEGNPKPAQPNILQEGQQQACADSSFQFAVANATDRYAWYREGTTTPFATGAVARVAESGDYFVKGQNVFGCVSESSAAASLVIRPQISLPVIEPSGPFSLKARIDDTIGNAQFLWSRPGSESDTAAQTVKLLTPGLYSARAKLTYNIGNNSLTCYSGDASHAVTTIEQNDVIVYPNPAEGGFVYIESRDNIPNAEITLFDMHGRAIKSISPKSLENRIQLDVGYLPAGKYILRLTTNSRVLTKYIIFM</sequence>